<dbReference type="EMBL" id="CM056810">
    <property type="protein sequence ID" value="KAJ8643660.1"/>
    <property type="molecule type" value="Genomic_DNA"/>
</dbReference>
<dbReference type="Proteomes" id="UP001234297">
    <property type="component" value="Chromosome 2"/>
</dbReference>
<sequence>MPFLSHKHLLPPPSSQLPAGKETSRKAPAAQNPCLPQARPCPRPTLRLDTCKACHPPSIIAAASDTVSSSNAKPPKRPLQPQQHMRTLFPGEFKQLKIKVPTLVLQMNSDEVLRSEDALDAVDVGVSNWEVIDVLDAGERSGGQLYEVASALKSVIGERAYLLIGECVDVADVVGASGVVLSDHGW</sequence>
<evidence type="ECO:0000313" key="1">
    <source>
        <dbReference type="EMBL" id="KAJ8643660.1"/>
    </source>
</evidence>
<evidence type="ECO:0000313" key="2">
    <source>
        <dbReference type="Proteomes" id="UP001234297"/>
    </source>
</evidence>
<keyword evidence="2" id="KW-1185">Reference proteome</keyword>
<comment type="caution">
    <text evidence="1">The sequence shown here is derived from an EMBL/GenBank/DDBJ whole genome shotgun (WGS) entry which is preliminary data.</text>
</comment>
<reference evidence="1 2" key="1">
    <citation type="journal article" date="2022" name="Hortic Res">
        <title>A haplotype resolved chromosomal level avocado genome allows analysis of novel avocado genes.</title>
        <authorList>
            <person name="Nath O."/>
            <person name="Fletcher S.J."/>
            <person name="Hayward A."/>
            <person name="Shaw L.M."/>
            <person name="Masouleh A.K."/>
            <person name="Furtado A."/>
            <person name="Henry R.J."/>
            <person name="Mitter N."/>
        </authorList>
    </citation>
    <scope>NUCLEOTIDE SEQUENCE [LARGE SCALE GENOMIC DNA]</scope>
    <source>
        <strain evidence="2">cv. Hass</strain>
    </source>
</reference>
<organism evidence="1 2">
    <name type="scientific">Persea americana</name>
    <name type="common">Avocado</name>
    <dbReference type="NCBI Taxonomy" id="3435"/>
    <lineage>
        <taxon>Eukaryota</taxon>
        <taxon>Viridiplantae</taxon>
        <taxon>Streptophyta</taxon>
        <taxon>Embryophyta</taxon>
        <taxon>Tracheophyta</taxon>
        <taxon>Spermatophyta</taxon>
        <taxon>Magnoliopsida</taxon>
        <taxon>Magnoliidae</taxon>
        <taxon>Laurales</taxon>
        <taxon>Lauraceae</taxon>
        <taxon>Persea</taxon>
    </lineage>
</organism>
<accession>A0ACC2MD86</accession>
<name>A0ACC2MD86_PERAE</name>
<proteinExistence type="predicted"/>
<gene>
    <name evidence="1" type="ORF">MRB53_005408</name>
</gene>
<protein>
    <submittedName>
        <fullName evidence="1">Uncharacterized protein</fullName>
    </submittedName>
</protein>